<gene>
    <name evidence="1" type="ORF">IHE45_04G160400</name>
</gene>
<keyword evidence="2" id="KW-1185">Reference proteome</keyword>
<protein>
    <submittedName>
        <fullName evidence="1">NAC domain-containing protein</fullName>
    </submittedName>
</protein>
<sequence>MSHMSLPPGFRFHPTDDELVGYYLKRKVDGLKIELEVIPVIDLYKSDPWDLPDKSFLPKRDLEWFFFCPRDRKYPNGSRTNRATASGYWKATGKDRKIVCEPSVAALKKTLVFYLGRAPGGERTDWVMHEYRLCEDHFHGAYNFVGAYALCRVVKRHEHAQKLGDLQGEHRSKKVDLTPATGAIGSSKYFGEVLNISEDNHSPESSIFKESNNFTTITSPDNGIRTEQALIVTEIDQTSFQVPVPSVLPSNALKDMDHSVYEGIMDGSTLPNEFPNLTPVSSYASFSEDSFLVDELNGNVCLPPFPSPMHCMDMHSNEGNIALAYMNAPFSEMNAWNAVMPPVICRQASEEEVNLWLVEDNLVM</sequence>
<dbReference type="Proteomes" id="UP000827976">
    <property type="component" value="Chromosome 4"/>
</dbReference>
<reference evidence="2" key="1">
    <citation type="journal article" date="2022" name="Nat. Commun.">
        <title>Chromosome evolution and the genetic basis of agronomically important traits in greater yam.</title>
        <authorList>
            <person name="Bredeson J.V."/>
            <person name="Lyons J.B."/>
            <person name="Oniyinde I.O."/>
            <person name="Okereke N.R."/>
            <person name="Kolade O."/>
            <person name="Nnabue I."/>
            <person name="Nwadili C.O."/>
            <person name="Hribova E."/>
            <person name="Parker M."/>
            <person name="Nwogha J."/>
            <person name="Shu S."/>
            <person name="Carlson J."/>
            <person name="Kariba R."/>
            <person name="Muthemba S."/>
            <person name="Knop K."/>
            <person name="Barton G.J."/>
            <person name="Sherwood A.V."/>
            <person name="Lopez-Montes A."/>
            <person name="Asiedu R."/>
            <person name="Jamnadass R."/>
            <person name="Muchugi A."/>
            <person name="Goodstein D."/>
            <person name="Egesi C.N."/>
            <person name="Featherston J."/>
            <person name="Asfaw A."/>
            <person name="Simpson G.G."/>
            <person name="Dolezel J."/>
            <person name="Hendre P.S."/>
            <person name="Van Deynze A."/>
            <person name="Kumar P.L."/>
            <person name="Obidiegwu J.E."/>
            <person name="Bhattacharjee R."/>
            <person name="Rokhsar D.S."/>
        </authorList>
    </citation>
    <scope>NUCLEOTIDE SEQUENCE [LARGE SCALE GENOMIC DNA]</scope>
    <source>
        <strain evidence="2">cv. TDa95/00328</strain>
    </source>
</reference>
<evidence type="ECO:0000313" key="2">
    <source>
        <dbReference type="Proteomes" id="UP000827976"/>
    </source>
</evidence>
<name>A0ACB7WH60_DIOAL</name>
<accession>A0ACB7WH60</accession>
<dbReference type="EMBL" id="CM037014">
    <property type="protein sequence ID" value="KAH7687332.1"/>
    <property type="molecule type" value="Genomic_DNA"/>
</dbReference>
<proteinExistence type="predicted"/>
<comment type="caution">
    <text evidence="1">The sequence shown here is derived from an EMBL/GenBank/DDBJ whole genome shotgun (WGS) entry which is preliminary data.</text>
</comment>
<evidence type="ECO:0000313" key="1">
    <source>
        <dbReference type="EMBL" id="KAH7687332.1"/>
    </source>
</evidence>
<organism evidence="1 2">
    <name type="scientific">Dioscorea alata</name>
    <name type="common">Purple yam</name>
    <dbReference type="NCBI Taxonomy" id="55571"/>
    <lineage>
        <taxon>Eukaryota</taxon>
        <taxon>Viridiplantae</taxon>
        <taxon>Streptophyta</taxon>
        <taxon>Embryophyta</taxon>
        <taxon>Tracheophyta</taxon>
        <taxon>Spermatophyta</taxon>
        <taxon>Magnoliopsida</taxon>
        <taxon>Liliopsida</taxon>
        <taxon>Dioscoreales</taxon>
        <taxon>Dioscoreaceae</taxon>
        <taxon>Dioscorea</taxon>
    </lineage>
</organism>